<keyword evidence="9 14" id="KW-0472">Membrane</keyword>
<evidence type="ECO:0000256" key="1">
    <source>
        <dbReference type="ARBA" id="ARBA00001962"/>
    </source>
</evidence>
<evidence type="ECO:0000256" key="10">
    <source>
        <dbReference type="ARBA" id="ARBA00038190"/>
    </source>
</evidence>
<evidence type="ECO:0000256" key="7">
    <source>
        <dbReference type="ARBA" id="ARBA00023004"/>
    </source>
</evidence>
<feature type="transmembrane region" description="Helical" evidence="14">
    <location>
        <begin position="541"/>
        <end position="561"/>
    </location>
</feature>
<dbReference type="GO" id="GO:0006643">
    <property type="term" value="P:membrane lipid metabolic process"/>
    <property type="evidence" value="ECO:0007669"/>
    <property type="project" value="TreeGrafter"/>
</dbReference>
<feature type="transmembrane region" description="Helical" evidence="14">
    <location>
        <begin position="151"/>
        <end position="168"/>
    </location>
</feature>
<keyword evidence="8" id="KW-0443">Lipid metabolism</keyword>
<feature type="domain" description="Alkylglycerol monooxygenase C-terminal" evidence="16">
    <location>
        <begin position="378"/>
        <end position="452"/>
    </location>
</feature>
<dbReference type="PANTHER" id="PTHR21624:SF1">
    <property type="entry name" value="ALKYLGLYCEROL MONOOXYGENASE"/>
    <property type="match status" value="1"/>
</dbReference>
<dbReference type="Pfam" id="PF04116">
    <property type="entry name" value="FA_hydroxylase"/>
    <property type="match status" value="1"/>
</dbReference>
<evidence type="ECO:0000259" key="16">
    <source>
        <dbReference type="Pfam" id="PF24858"/>
    </source>
</evidence>
<comment type="similarity">
    <text evidence="10">Belongs to the sterol desaturase family. TMEM195 subfamily.</text>
</comment>
<organism evidence="17 18">
    <name type="scientific">Dermatophagoides farinae</name>
    <name type="common">American house dust mite</name>
    <dbReference type="NCBI Taxonomy" id="6954"/>
    <lineage>
        <taxon>Eukaryota</taxon>
        <taxon>Metazoa</taxon>
        <taxon>Ecdysozoa</taxon>
        <taxon>Arthropoda</taxon>
        <taxon>Chelicerata</taxon>
        <taxon>Arachnida</taxon>
        <taxon>Acari</taxon>
        <taxon>Acariformes</taxon>
        <taxon>Sarcoptiformes</taxon>
        <taxon>Astigmata</taxon>
        <taxon>Psoroptidia</taxon>
        <taxon>Analgoidea</taxon>
        <taxon>Pyroglyphidae</taxon>
        <taxon>Dermatophagoidinae</taxon>
        <taxon>Dermatophagoides</taxon>
    </lineage>
</organism>
<keyword evidence="18" id="KW-1185">Reference proteome</keyword>
<dbReference type="InterPro" id="IPR056853">
    <property type="entry name" value="AGMP_C"/>
</dbReference>
<keyword evidence="4" id="KW-0256">Endoplasmic reticulum</keyword>
<comment type="caution">
    <text evidence="17">The sequence shown here is derived from an EMBL/GenBank/DDBJ whole genome shotgun (WGS) entry which is preliminary data.</text>
</comment>
<protein>
    <recommendedName>
        <fullName evidence="12">Alkylglycerol monooxygenase</fullName>
        <ecNumber evidence="11">1.14.16.5</ecNumber>
    </recommendedName>
</protein>
<evidence type="ECO:0000256" key="2">
    <source>
        <dbReference type="ARBA" id="ARBA00004477"/>
    </source>
</evidence>
<dbReference type="Proteomes" id="UP000790347">
    <property type="component" value="Unassembled WGS sequence"/>
</dbReference>
<comment type="catalytic activity">
    <reaction evidence="13">
        <text>1-O-(1,2-saturated-alkyl)-sn-glycerol + (6R)-L-erythro-5,6,7,8-tetrahydrobiopterin + O2 = a 1-(1-hydroxyalkyl)-sn-glycerol + (6R)-L-erythro-6,7-dihydrobiopterin + H2O</text>
        <dbReference type="Rhea" id="RHEA:36255"/>
        <dbReference type="ChEBI" id="CHEBI:15377"/>
        <dbReference type="ChEBI" id="CHEBI:15379"/>
        <dbReference type="ChEBI" id="CHEBI:43120"/>
        <dbReference type="ChEBI" id="CHEBI:59560"/>
        <dbReference type="ChEBI" id="CHEBI:73418"/>
        <dbReference type="ChEBI" id="CHEBI:83957"/>
        <dbReference type="EC" id="1.14.16.5"/>
    </reaction>
</comment>
<dbReference type="GO" id="GO:0005789">
    <property type="term" value="C:endoplasmic reticulum membrane"/>
    <property type="evidence" value="ECO:0007669"/>
    <property type="project" value="UniProtKB-SubCell"/>
</dbReference>
<evidence type="ECO:0000256" key="6">
    <source>
        <dbReference type="ARBA" id="ARBA00023002"/>
    </source>
</evidence>
<name>A0A922HRK4_DERFA</name>
<keyword evidence="7" id="KW-0408">Iron</keyword>
<evidence type="ECO:0000256" key="4">
    <source>
        <dbReference type="ARBA" id="ARBA00022824"/>
    </source>
</evidence>
<dbReference type="AlphaFoldDB" id="A0A922HRK4"/>
<proteinExistence type="inferred from homology"/>
<evidence type="ECO:0000259" key="15">
    <source>
        <dbReference type="Pfam" id="PF04116"/>
    </source>
</evidence>
<feature type="transmembrane region" description="Helical" evidence="14">
    <location>
        <begin position="377"/>
        <end position="395"/>
    </location>
</feature>
<keyword evidence="6" id="KW-0560">Oxidoreductase</keyword>
<dbReference type="GO" id="GO:0050479">
    <property type="term" value="F:glyceryl-ether monooxygenase activity"/>
    <property type="evidence" value="ECO:0007669"/>
    <property type="project" value="UniProtKB-EC"/>
</dbReference>
<evidence type="ECO:0000256" key="8">
    <source>
        <dbReference type="ARBA" id="ARBA00023098"/>
    </source>
</evidence>
<reference evidence="17" key="2">
    <citation type="journal article" date="2022" name="Res Sq">
        <title>Comparative Genomics Reveals Insights into the Divergent Evolution of Astigmatic Mites and Household Pest Adaptations.</title>
        <authorList>
            <person name="Xiong Q."/>
            <person name="Wan A.T.-Y."/>
            <person name="Liu X.-Y."/>
            <person name="Fung C.S.-H."/>
            <person name="Xiao X."/>
            <person name="Malainual N."/>
            <person name="Hou J."/>
            <person name="Wang L."/>
            <person name="Wang M."/>
            <person name="Yang K."/>
            <person name="Cui Y."/>
            <person name="Leung E."/>
            <person name="Nong W."/>
            <person name="Shin S.-K."/>
            <person name="Au S."/>
            <person name="Jeong K.Y."/>
            <person name="Chew F.T."/>
            <person name="Hui J."/>
            <person name="Leung T.F."/>
            <person name="Tungtrongchitr A."/>
            <person name="Zhong N."/>
            <person name="Liu Z."/>
            <person name="Tsui S."/>
        </authorList>
    </citation>
    <scope>NUCLEOTIDE SEQUENCE</scope>
    <source>
        <strain evidence="17">Derf</strain>
        <tissue evidence="17">Whole organism</tissue>
    </source>
</reference>
<dbReference type="PANTHER" id="PTHR21624">
    <property type="entry name" value="STEROL DESATURASE-RELATED PROTEIN"/>
    <property type="match status" value="1"/>
</dbReference>
<evidence type="ECO:0000313" key="18">
    <source>
        <dbReference type="Proteomes" id="UP000790347"/>
    </source>
</evidence>
<feature type="transmembrane region" description="Helical" evidence="14">
    <location>
        <begin position="109"/>
        <end position="131"/>
    </location>
</feature>
<dbReference type="GO" id="GO:0008610">
    <property type="term" value="P:lipid biosynthetic process"/>
    <property type="evidence" value="ECO:0007669"/>
    <property type="project" value="InterPro"/>
</dbReference>
<dbReference type="EMBL" id="ASGP02000005">
    <property type="protein sequence ID" value="KAH9506040.1"/>
    <property type="molecule type" value="Genomic_DNA"/>
</dbReference>
<keyword evidence="3 14" id="KW-0812">Transmembrane</keyword>
<evidence type="ECO:0000313" key="17">
    <source>
        <dbReference type="EMBL" id="KAH9506040.1"/>
    </source>
</evidence>
<dbReference type="InterPro" id="IPR006694">
    <property type="entry name" value="Fatty_acid_hydroxylase"/>
</dbReference>
<dbReference type="InterPro" id="IPR051689">
    <property type="entry name" value="Sterol_desaturase/TMEM195"/>
</dbReference>
<keyword evidence="5 14" id="KW-1133">Transmembrane helix</keyword>
<feature type="transmembrane region" description="Helical" evidence="14">
    <location>
        <begin position="466"/>
        <end position="490"/>
    </location>
</feature>
<feature type="transmembrane region" description="Helical" evidence="14">
    <location>
        <begin position="407"/>
        <end position="425"/>
    </location>
</feature>
<dbReference type="EC" id="1.14.16.5" evidence="11"/>
<dbReference type="Pfam" id="PF24858">
    <property type="entry name" value="AGMP_C"/>
    <property type="match status" value="1"/>
</dbReference>
<evidence type="ECO:0000256" key="5">
    <source>
        <dbReference type="ARBA" id="ARBA00022989"/>
    </source>
</evidence>
<dbReference type="GO" id="GO:0005506">
    <property type="term" value="F:iron ion binding"/>
    <property type="evidence" value="ECO:0007669"/>
    <property type="project" value="InterPro"/>
</dbReference>
<evidence type="ECO:0000256" key="9">
    <source>
        <dbReference type="ARBA" id="ARBA00023136"/>
    </source>
</evidence>
<evidence type="ECO:0000256" key="12">
    <source>
        <dbReference type="ARBA" id="ARBA00040992"/>
    </source>
</evidence>
<dbReference type="EMBL" id="ASGP02000005">
    <property type="protein sequence ID" value="KAH9506039.1"/>
    <property type="molecule type" value="Genomic_DNA"/>
</dbReference>
<evidence type="ECO:0000256" key="13">
    <source>
        <dbReference type="ARBA" id="ARBA00047556"/>
    </source>
</evidence>
<evidence type="ECO:0000256" key="3">
    <source>
        <dbReference type="ARBA" id="ARBA00022692"/>
    </source>
</evidence>
<gene>
    <name evidence="17" type="ORF">DERF_010789</name>
</gene>
<feature type="transmembrane region" description="Helical" evidence="14">
    <location>
        <begin position="79"/>
        <end position="97"/>
    </location>
</feature>
<feature type="domain" description="Fatty acid hydroxylase" evidence="15">
    <location>
        <begin position="155"/>
        <end position="286"/>
    </location>
</feature>
<evidence type="ECO:0000256" key="14">
    <source>
        <dbReference type="SAM" id="Phobius"/>
    </source>
</evidence>
<reference evidence="17" key="1">
    <citation type="submission" date="2013-05" db="EMBL/GenBank/DDBJ databases">
        <authorList>
            <person name="Yim A.K.Y."/>
            <person name="Chan T.F."/>
            <person name="Ji K.M."/>
            <person name="Liu X.Y."/>
            <person name="Zhou J.W."/>
            <person name="Li R.Q."/>
            <person name="Yang K.Y."/>
            <person name="Li J."/>
            <person name="Li M."/>
            <person name="Law P.T.W."/>
            <person name="Wu Y.L."/>
            <person name="Cai Z.L."/>
            <person name="Qin H."/>
            <person name="Bao Y."/>
            <person name="Leung R.K.K."/>
            <person name="Ng P.K.S."/>
            <person name="Zou J."/>
            <person name="Zhong X.J."/>
            <person name="Ran P.X."/>
            <person name="Zhong N.S."/>
            <person name="Liu Z.G."/>
            <person name="Tsui S.K.W."/>
        </authorList>
    </citation>
    <scope>NUCLEOTIDE SEQUENCE</scope>
    <source>
        <strain evidence="17">Derf</strain>
        <tissue evidence="17">Whole organism</tissue>
    </source>
</reference>
<sequence length="578" mass="67046">MVVPPSSSNSDSIIGSIPAQIAAVNHNNITTTNDHTDAFHHCTSLMAQGLVEQLGWMFYYVKPNSSIFMNVDDVPNYEVQIFPIFGVLVIIEQMIRLMQRKRFSRLSDVIVNIGAGLIFVAVRVALLGVVMKLFYFLYDNYRIVDLPKNCVSTWFISLLSVEFVYYWVHRSLHEINIFWASHQFHHNAVEVDVSVTLRDTVVDLVIYEFFPTPLALFVPPPILLVHMQFSLIYQVWLHTEVVSHLGPIEYIINTPRQHRVHHGKNPWCIDKNYGALLMVFDRIFGTYQAEEEKIVFGTTEKPYETFDTITLHFYYYYDSVWKKFKSMNSFGDKMKALFYGPGWAPGKPRTGLLSDIPPVDIHAPIERYDCEISFWESFYVMLHSFIIAMGFYIITDHPLVRNSPLNAMIIMFYVLFALTSFGTIFDRRSIGPLVESSRCLLFFPFDSYVMQPWIEQLTPPMHLHGFIDYMLGLIRLIHIVSIAVWLILWFRNARRNPKSFKAELLLASDNKSTLLKEDKCISAFAYSNNINVINQRRPWAIALYAVTMVISLTFMFFIFALRFDHCNSILKTSNNIEL</sequence>
<accession>A0A922HRK4</accession>
<evidence type="ECO:0000256" key="11">
    <source>
        <dbReference type="ARBA" id="ARBA00039026"/>
    </source>
</evidence>
<comment type="cofactor">
    <cofactor evidence="1">
        <name>Fe cation</name>
        <dbReference type="ChEBI" id="CHEBI:24875"/>
    </cofactor>
</comment>
<comment type="subcellular location">
    <subcellularLocation>
        <location evidence="2">Endoplasmic reticulum membrane</location>
        <topology evidence="2">Multi-pass membrane protein</topology>
    </subcellularLocation>
</comment>